<keyword evidence="2" id="KW-1185">Reference proteome</keyword>
<dbReference type="PANTHER" id="PTHR33844">
    <property type="entry name" value="SULFOTRANSFER_1 DOMAIN-CONTAINING PROTEIN"/>
    <property type="match status" value="1"/>
</dbReference>
<dbReference type="AlphaFoldDB" id="A0A846MV34"/>
<protein>
    <recommendedName>
        <fullName evidence="3">Sulfotransferase family protein</fullName>
    </recommendedName>
</protein>
<sequence length="273" mass="30300">MHRRALYVRSDDVEAVKAAPFYYLHLRRTAGRIVSVPLEHGPLLPAAKKYADPVFLFSPGRVGSTLIARVLAEAGVPSVSEPDFYSQLVHPLLRRNPLARPFRAAMWNLSGDLSAALGASPVIKLRAECARAPELFVRNPKAKTIVLFRGFEAWARSTAQVFGAGPEKAVRKYLTALKCYETLCQTSDCHLMRFEDWVSAPSEAAAALAAFLNRPLAPEAVRRALSQHSQEGTPLLGRRQPGWEGKWQAALALWRSKRVERARGVLQIPVVWD</sequence>
<reference evidence="1 2" key="1">
    <citation type="submission" date="2020-03" db="EMBL/GenBank/DDBJ databases">
        <title>Genomic Encyclopedia of Type Strains, Phase IV (KMG-IV): sequencing the most valuable type-strain genomes for metagenomic binning, comparative biology and taxonomic classification.</title>
        <authorList>
            <person name="Goeker M."/>
        </authorList>
    </citation>
    <scope>NUCLEOTIDE SEQUENCE [LARGE SCALE GENOMIC DNA]</scope>
    <source>
        <strain evidence="1 2">DSM 19867</strain>
    </source>
</reference>
<organism evidence="1 2">
    <name type="scientific">Rhizomicrobium palustre</name>
    <dbReference type="NCBI Taxonomy" id="189966"/>
    <lineage>
        <taxon>Bacteria</taxon>
        <taxon>Pseudomonadati</taxon>
        <taxon>Pseudomonadota</taxon>
        <taxon>Alphaproteobacteria</taxon>
        <taxon>Micropepsales</taxon>
        <taxon>Micropepsaceae</taxon>
        <taxon>Rhizomicrobium</taxon>
    </lineage>
</organism>
<dbReference type="Proteomes" id="UP000570514">
    <property type="component" value="Unassembled WGS sequence"/>
</dbReference>
<dbReference type="RefSeq" id="WP_167080376.1">
    <property type="nucleotide sequence ID" value="NZ_BAAADC010000001.1"/>
</dbReference>
<dbReference type="PANTHER" id="PTHR33844:SF1">
    <property type="entry name" value="SULFOTRANSFERASE DOMAIN-CONTAINING PROTEIN"/>
    <property type="match status" value="1"/>
</dbReference>
<dbReference type="InterPro" id="IPR027417">
    <property type="entry name" value="P-loop_NTPase"/>
</dbReference>
<evidence type="ECO:0000313" key="1">
    <source>
        <dbReference type="EMBL" id="NIK87085.1"/>
    </source>
</evidence>
<comment type="caution">
    <text evidence="1">The sequence shown here is derived from an EMBL/GenBank/DDBJ whole genome shotgun (WGS) entry which is preliminary data.</text>
</comment>
<evidence type="ECO:0008006" key="3">
    <source>
        <dbReference type="Google" id="ProtNLM"/>
    </source>
</evidence>
<gene>
    <name evidence="1" type="ORF">FHS83_000403</name>
</gene>
<name>A0A846MV34_9PROT</name>
<dbReference type="SUPFAM" id="SSF52540">
    <property type="entry name" value="P-loop containing nucleoside triphosphate hydrolases"/>
    <property type="match status" value="1"/>
</dbReference>
<evidence type="ECO:0000313" key="2">
    <source>
        <dbReference type="Proteomes" id="UP000570514"/>
    </source>
</evidence>
<proteinExistence type="predicted"/>
<dbReference type="EMBL" id="JAASRM010000001">
    <property type="protein sequence ID" value="NIK87085.1"/>
    <property type="molecule type" value="Genomic_DNA"/>
</dbReference>
<accession>A0A846MV34</accession>
<dbReference type="Gene3D" id="3.40.50.300">
    <property type="entry name" value="P-loop containing nucleotide triphosphate hydrolases"/>
    <property type="match status" value="1"/>
</dbReference>